<dbReference type="InterPro" id="IPR008949">
    <property type="entry name" value="Isoprenoid_synthase_dom_sf"/>
</dbReference>
<dbReference type="EMBL" id="BART01009158">
    <property type="protein sequence ID" value="GAG63874.1"/>
    <property type="molecule type" value="Genomic_DNA"/>
</dbReference>
<sequence>IGTFGDEKLTGKPTDGDIREGKKTCLLIEAYDKLNEEKKNRLTQLIEKSEMTEMDVQKVKELFIEADVSNSGRNLAQTYYKEAKGSLDKLGSVINQSEMEFFEDLLNFVLTRRF</sequence>
<dbReference type="Gene3D" id="1.10.600.10">
    <property type="entry name" value="Farnesyl Diphosphate Synthase"/>
    <property type="match status" value="1"/>
</dbReference>
<dbReference type="Pfam" id="PF00348">
    <property type="entry name" value="polyprenyl_synt"/>
    <property type="match status" value="1"/>
</dbReference>
<comment type="caution">
    <text evidence="1">The sequence shown here is derived from an EMBL/GenBank/DDBJ whole genome shotgun (WGS) entry which is preliminary data.</text>
</comment>
<proteinExistence type="predicted"/>
<evidence type="ECO:0008006" key="2">
    <source>
        <dbReference type="Google" id="ProtNLM"/>
    </source>
</evidence>
<dbReference type="GO" id="GO:0008299">
    <property type="term" value="P:isoprenoid biosynthetic process"/>
    <property type="evidence" value="ECO:0007669"/>
    <property type="project" value="InterPro"/>
</dbReference>
<feature type="non-terminal residue" evidence="1">
    <location>
        <position position="1"/>
    </location>
</feature>
<dbReference type="SUPFAM" id="SSF48576">
    <property type="entry name" value="Terpenoid synthases"/>
    <property type="match status" value="1"/>
</dbReference>
<dbReference type="GO" id="GO:0004659">
    <property type="term" value="F:prenyltransferase activity"/>
    <property type="evidence" value="ECO:0007669"/>
    <property type="project" value="InterPro"/>
</dbReference>
<evidence type="ECO:0000313" key="1">
    <source>
        <dbReference type="EMBL" id="GAG63874.1"/>
    </source>
</evidence>
<dbReference type="AlphaFoldDB" id="X0Z4D9"/>
<protein>
    <recommendedName>
        <fullName evidence="2">Polyprenyl synthetase</fullName>
    </recommendedName>
</protein>
<organism evidence="1">
    <name type="scientific">marine sediment metagenome</name>
    <dbReference type="NCBI Taxonomy" id="412755"/>
    <lineage>
        <taxon>unclassified sequences</taxon>
        <taxon>metagenomes</taxon>
        <taxon>ecological metagenomes</taxon>
    </lineage>
</organism>
<gene>
    <name evidence="1" type="ORF">S01H4_20381</name>
</gene>
<dbReference type="InterPro" id="IPR000092">
    <property type="entry name" value="Polyprenyl_synt"/>
</dbReference>
<accession>X0Z4D9</accession>
<reference evidence="1" key="1">
    <citation type="journal article" date="2014" name="Front. Microbiol.">
        <title>High frequency of phylogenetically diverse reductive dehalogenase-homologous genes in deep subseafloor sedimentary metagenomes.</title>
        <authorList>
            <person name="Kawai M."/>
            <person name="Futagami T."/>
            <person name="Toyoda A."/>
            <person name="Takaki Y."/>
            <person name="Nishi S."/>
            <person name="Hori S."/>
            <person name="Arai W."/>
            <person name="Tsubouchi T."/>
            <person name="Morono Y."/>
            <person name="Uchiyama I."/>
            <person name="Ito T."/>
            <person name="Fujiyama A."/>
            <person name="Inagaki F."/>
            <person name="Takami H."/>
        </authorList>
    </citation>
    <scope>NUCLEOTIDE SEQUENCE</scope>
    <source>
        <strain evidence="1">Expedition CK06-06</strain>
    </source>
</reference>
<name>X0Z4D9_9ZZZZ</name>